<dbReference type="Gene3D" id="3.30.420.40">
    <property type="match status" value="2"/>
</dbReference>
<dbReference type="Pfam" id="PF00480">
    <property type="entry name" value="ROK"/>
    <property type="match status" value="1"/>
</dbReference>
<accession>A0A382GH22</accession>
<dbReference type="EMBL" id="UINC01055324">
    <property type="protein sequence ID" value="SVB74065.1"/>
    <property type="molecule type" value="Genomic_DNA"/>
</dbReference>
<evidence type="ECO:0008006" key="2">
    <source>
        <dbReference type="Google" id="ProtNLM"/>
    </source>
</evidence>
<dbReference type="AlphaFoldDB" id="A0A382GH22"/>
<proteinExistence type="predicted"/>
<dbReference type="PANTHER" id="PTHR18964">
    <property type="entry name" value="ROK (REPRESSOR, ORF, KINASE) FAMILY"/>
    <property type="match status" value="1"/>
</dbReference>
<protein>
    <recommendedName>
        <fullName evidence="2">Glucokinase</fullName>
    </recommendedName>
</protein>
<evidence type="ECO:0000313" key="1">
    <source>
        <dbReference type="EMBL" id="SVB74065.1"/>
    </source>
</evidence>
<dbReference type="InterPro" id="IPR000600">
    <property type="entry name" value="ROK"/>
</dbReference>
<gene>
    <name evidence="1" type="ORF">METZ01_LOCUS226919</name>
</gene>
<reference evidence="1" key="1">
    <citation type="submission" date="2018-05" db="EMBL/GenBank/DDBJ databases">
        <authorList>
            <person name="Lanie J.A."/>
            <person name="Ng W.-L."/>
            <person name="Kazmierczak K.M."/>
            <person name="Andrzejewski T.M."/>
            <person name="Davidsen T.M."/>
            <person name="Wayne K.J."/>
            <person name="Tettelin H."/>
            <person name="Glass J.I."/>
            <person name="Rusch D."/>
            <person name="Podicherti R."/>
            <person name="Tsui H.-C.T."/>
            <person name="Winkler M.E."/>
        </authorList>
    </citation>
    <scope>NUCLEOTIDE SEQUENCE</scope>
</reference>
<dbReference type="SUPFAM" id="SSF53067">
    <property type="entry name" value="Actin-like ATPase domain"/>
    <property type="match status" value="1"/>
</dbReference>
<dbReference type="PANTHER" id="PTHR18964:SF149">
    <property type="entry name" value="BIFUNCTIONAL UDP-N-ACETYLGLUCOSAMINE 2-EPIMERASE_N-ACETYLMANNOSAMINE KINASE"/>
    <property type="match status" value="1"/>
</dbReference>
<sequence>MEGNLNDLTPKMISDAAKKGDGVAVDIFVETGKYIGVALTSLAHILNPEMAIIGGGIADAGEKLLFEPIRSELKKRAMDTNADSMQVVKAQLGNQAGLVGSAMLVFQD</sequence>
<organism evidence="1">
    <name type="scientific">marine metagenome</name>
    <dbReference type="NCBI Taxonomy" id="408172"/>
    <lineage>
        <taxon>unclassified sequences</taxon>
        <taxon>metagenomes</taxon>
        <taxon>ecological metagenomes</taxon>
    </lineage>
</organism>
<name>A0A382GH22_9ZZZZ</name>
<dbReference type="InterPro" id="IPR043129">
    <property type="entry name" value="ATPase_NBD"/>
</dbReference>